<feature type="compositionally biased region" description="Basic and acidic residues" evidence="1">
    <location>
        <begin position="249"/>
        <end position="264"/>
    </location>
</feature>
<keyword evidence="2" id="KW-0812">Transmembrane</keyword>
<dbReference type="Pfam" id="PF05257">
    <property type="entry name" value="CHAP"/>
    <property type="match status" value="1"/>
</dbReference>
<dbReference type="EMBL" id="VFPQ01000001">
    <property type="protein sequence ID" value="TQM75917.1"/>
    <property type="molecule type" value="Genomic_DNA"/>
</dbReference>
<name>A0A543IZC5_9ACTN</name>
<keyword evidence="5" id="KW-1185">Reference proteome</keyword>
<evidence type="ECO:0000259" key="3">
    <source>
        <dbReference type="Pfam" id="PF05257"/>
    </source>
</evidence>
<organism evidence="4 5">
    <name type="scientific">Thermopolyspora flexuosa</name>
    <dbReference type="NCBI Taxonomy" id="103836"/>
    <lineage>
        <taxon>Bacteria</taxon>
        <taxon>Bacillati</taxon>
        <taxon>Actinomycetota</taxon>
        <taxon>Actinomycetes</taxon>
        <taxon>Streptosporangiales</taxon>
        <taxon>Streptosporangiaceae</taxon>
        <taxon>Thermopolyspora</taxon>
    </lineage>
</organism>
<dbReference type="Proteomes" id="UP000319213">
    <property type="component" value="Unassembled WGS sequence"/>
</dbReference>
<dbReference type="InterPro" id="IPR007921">
    <property type="entry name" value="CHAP_dom"/>
</dbReference>
<dbReference type="AlphaFoldDB" id="A0A543IZC5"/>
<dbReference type="RefSeq" id="WP_211350255.1">
    <property type="nucleotide sequence ID" value="NZ_BMPV01000001.1"/>
</dbReference>
<dbReference type="Gene3D" id="3.90.1720.10">
    <property type="entry name" value="endopeptidase domain like (from Nostoc punctiforme)"/>
    <property type="match status" value="1"/>
</dbReference>
<keyword evidence="2" id="KW-1133">Transmembrane helix</keyword>
<gene>
    <name evidence="4" type="ORF">FHX40_2640</name>
</gene>
<evidence type="ECO:0000256" key="1">
    <source>
        <dbReference type="SAM" id="MobiDB-lite"/>
    </source>
</evidence>
<evidence type="ECO:0000313" key="4">
    <source>
        <dbReference type="EMBL" id="TQM75917.1"/>
    </source>
</evidence>
<protein>
    <submittedName>
        <fullName evidence="4">CHAP domain-containing protein</fullName>
    </submittedName>
</protein>
<feature type="region of interest" description="Disordered" evidence="1">
    <location>
        <begin position="214"/>
        <end position="264"/>
    </location>
</feature>
<feature type="domain" description="Peptidase C51" evidence="3">
    <location>
        <begin position="45"/>
        <end position="128"/>
    </location>
</feature>
<accession>A0A543IZC5</accession>
<dbReference type="SUPFAM" id="SSF54001">
    <property type="entry name" value="Cysteine proteinases"/>
    <property type="match status" value="1"/>
</dbReference>
<keyword evidence="2" id="KW-0472">Membrane</keyword>
<evidence type="ECO:0000313" key="5">
    <source>
        <dbReference type="Proteomes" id="UP000319213"/>
    </source>
</evidence>
<sequence>MDPIARELLEVVRAELGYREKAGQRTKYGEWYAEHVAGGDPQFKTGAWCDMFIAWAAHKAGVSEYVGTFAWTPSHARWFQRHGAWSDRPEPGALVFFDWGGSKKISKIDHVGIVERVKGDRIHTIEGNVDKVWLKRKVRDESKVVGYGLPRKVKEYLDQTRISWPERVVDLGRQGEPGVTLFGAPIETLTVVALLAAVAGTVLVAARTRLRRPFRRPSPARGRHRRTARPQERPAPPVAADAPAVPPDPYRDADALLDELTRTR</sequence>
<reference evidence="4 5" key="1">
    <citation type="submission" date="2019-06" db="EMBL/GenBank/DDBJ databases">
        <title>Sequencing the genomes of 1000 actinobacteria strains.</title>
        <authorList>
            <person name="Klenk H.-P."/>
        </authorList>
    </citation>
    <scope>NUCLEOTIDE SEQUENCE [LARGE SCALE GENOMIC DNA]</scope>
    <source>
        <strain evidence="4 5">DSM 43186</strain>
    </source>
</reference>
<feature type="transmembrane region" description="Helical" evidence="2">
    <location>
        <begin position="189"/>
        <end position="206"/>
    </location>
</feature>
<evidence type="ECO:0000256" key="2">
    <source>
        <dbReference type="SAM" id="Phobius"/>
    </source>
</evidence>
<dbReference type="InterPro" id="IPR038765">
    <property type="entry name" value="Papain-like_cys_pep_sf"/>
</dbReference>
<comment type="caution">
    <text evidence="4">The sequence shown here is derived from an EMBL/GenBank/DDBJ whole genome shotgun (WGS) entry which is preliminary data.</text>
</comment>
<proteinExistence type="predicted"/>